<comment type="caution">
    <text evidence="1">The sequence shown here is derived from an EMBL/GenBank/DDBJ whole genome shotgun (WGS) entry which is preliminary data.</text>
</comment>
<gene>
    <name evidence="1" type="ORF">RM844_16985</name>
</gene>
<dbReference type="EMBL" id="JAVREO010000009">
    <property type="protein sequence ID" value="MDT0267977.1"/>
    <property type="molecule type" value="Genomic_DNA"/>
</dbReference>
<name>A0ABU2JSK8_9ACTN</name>
<accession>A0ABU2JSK8</accession>
<evidence type="ECO:0000313" key="2">
    <source>
        <dbReference type="Proteomes" id="UP001183410"/>
    </source>
</evidence>
<keyword evidence="2" id="KW-1185">Reference proteome</keyword>
<dbReference type="RefSeq" id="WP_311668059.1">
    <property type="nucleotide sequence ID" value="NZ_JAVREO010000009.1"/>
</dbReference>
<protein>
    <recommendedName>
        <fullName evidence="3">Tail assembly chaperone</fullName>
    </recommendedName>
</protein>
<proteinExistence type="predicted"/>
<dbReference type="Proteomes" id="UP001183410">
    <property type="component" value="Unassembled WGS sequence"/>
</dbReference>
<evidence type="ECO:0008006" key="3">
    <source>
        <dbReference type="Google" id="ProtNLM"/>
    </source>
</evidence>
<reference evidence="2" key="1">
    <citation type="submission" date="2023-07" db="EMBL/GenBank/DDBJ databases">
        <title>30 novel species of actinomycetes from the DSMZ collection.</title>
        <authorList>
            <person name="Nouioui I."/>
        </authorList>
    </citation>
    <scope>NUCLEOTIDE SEQUENCE [LARGE SCALE GENOMIC DNA]</scope>
    <source>
        <strain evidence="2">DSM 44915</strain>
    </source>
</reference>
<sequence>MTDALSCADLMAEAQNEYESLPLTTRAGQTVQLRNLLMLPPEGLKAAQVILSAFEDGADLEKMGPQLRDLLLTVADDTKAMTTEMRDWPLGMFMRVVTAWQEATQAPEVLDSASS</sequence>
<evidence type="ECO:0000313" key="1">
    <source>
        <dbReference type="EMBL" id="MDT0267977.1"/>
    </source>
</evidence>
<organism evidence="1 2">
    <name type="scientific">Streptomyces chisholmiae</name>
    <dbReference type="NCBI Taxonomy" id="3075540"/>
    <lineage>
        <taxon>Bacteria</taxon>
        <taxon>Bacillati</taxon>
        <taxon>Actinomycetota</taxon>
        <taxon>Actinomycetes</taxon>
        <taxon>Kitasatosporales</taxon>
        <taxon>Streptomycetaceae</taxon>
        <taxon>Streptomyces</taxon>
    </lineage>
</organism>